<reference evidence="5 6" key="1">
    <citation type="submission" date="2019-04" db="EMBL/GenBank/DDBJ databases">
        <title>The sequence and de novo assembly of Takifugu bimaculatus genome using PacBio and Hi-C technologies.</title>
        <authorList>
            <person name="Xu P."/>
            <person name="Liu B."/>
            <person name="Zhou Z."/>
        </authorList>
    </citation>
    <scope>NUCLEOTIDE SEQUENCE [LARGE SCALE GENOMIC DNA]</scope>
    <source>
        <strain evidence="5">TB-2018</strain>
        <tissue evidence="5">Muscle</tissue>
    </source>
</reference>
<dbReference type="Pfam" id="PF00017">
    <property type="entry name" value="SH2"/>
    <property type="match status" value="1"/>
</dbReference>
<name>A0A4Z2BC40_9TELE</name>
<dbReference type="PRINTS" id="PR00401">
    <property type="entry name" value="SH2DOMAIN"/>
</dbReference>
<keyword evidence="6" id="KW-1185">Reference proteome</keyword>
<dbReference type="InterPro" id="IPR051184">
    <property type="entry name" value="Tyrosine-phos_adapter"/>
</dbReference>
<comment type="caution">
    <text evidence="5">The sequence shown here is derived from an EMBL/GenBank/DDBJ whole genome shotgun (WGS) entry which is preliminary data.</text>
</comment>
<dbReference type="GO" id="GO:0007167">
    <property type="term" value="P:enzyme-linked receptor protein signaling pathway"/>
    <property type="evidence" value="ECO:0007669"/>
    <property type="project" value="TreeGrafter"/>
</dbReference>
<dbReference type="SMART" id="SM00252">
    <property type="entry name" value="SH2"/>
    <property type="match status" value="1"/>
</dbReference>
<organism evidence="5 6">
    <name type="scientific">Takifugu bimaculatus</name>
    <dbReference type="NCBI Taxonomy" id="433685"/>
    <lineage>
        <taxon>Eukaryota</taxon>
        <taxon>Metazoa</taxon>
        <taxon>Chordata</taxon>
        <taxon>Craniata</taxon>
        <taxon>Vertebrata</taxon>
        <taxon>Euteleostomi</taxon>
        <taxon>Actinopterygii</taxon>
        <taxon>Neopterygii</taxon>
        <taxon>Teleostei</taxon>
        <taxon>Neoteleostei</taxon>
        <taxon>Acanthomorphata</taxon>
        <taxon>Eupercaria</taxon>
        <taxon>Tetraodontiformes</taxon>
        <taxon>Tetradontoidea</taxon>
        <taxon>Tetraodontidae</taxon>
        <taxon>Takifugu</taxon>
    </lineage>
</organism>
<accession>A0A4Z2BC40</accession>
<evidence type="ECO:0000313" key="5">
    <source>
        <dbReference type="EMBL" id="TNM89745.1"/>
    </source>
</evidence>
<protein>
    <recommendedName>
        <fullName evidence="4">SH2 domain-containing protein</fullName>
    </recommendedName>
</protein>
<dbReference type="FunFam" id="3.30.505.10:FF:000033">
    <property type="entry name" value="RAS p21 protein activator 1"/>
    <property type="match status" value="1"/>
</dbReference>
<dbReference type="GO" id="GO:0005737">
    <property type="term" value="C:cytoplasm"/>
    <property type="evidence" value="ECO:0007669"/>
    <property type="project" value="TreeGrafter"/>
</dbReference>
<dbReference type="GO" id="GO:0035591">
    <property type="term" value="F:signaling adaptor activity"/>
    <property type="evidence" value="ECO:0007669"/>
    <property type="project" value="TreeGrafter"/>
</dbReference>
<feature type="region of interest" description="Disordered" evidence="3">
    <location>
        <begin position="83"/>
        <end position="157"/>
    </location>
</feature>
<feature type="compositionally biased region" description="Acidic residues" evidence="3">
    <location>
        <begin position="146"/>
        <end position="157"/>
    </location>
</feature>
<dbReference type="InterPro" id="IPR036860">
    <property type="entry name" value="SH2_dom_sf"/>
</dbReference>
<dbReference type="GO" id="GO:0016477">
    <property type="term" value="P:cell migration"/>
    <property type="evidence" value="ECO:0007669"/>
    <property type="project" value="TreeGrafter"/>
</dbReference>
<evidence type="ECO:0000256" key="2">
    <source>
        <dbReference type="PROSITE-ProRule" id="PRU00191"/>
    </source>
</evidence>
<dbReference type="PANTHER" id="PTHR19969:SF19">
    <property type="entry name" value="SH2 DOMAIN-CONTAINING PROTEIN"/>
    <property type="match status" value="1"/>
</dbReference>
<dbReference type="Gene3D" id="3.30.505.10">
    <property type="entry name" value="SH2 domain"/>
    <property type="match status" value="1"/>
</dbReference>
<proteinExistence type="predicted"/>
<feature type="compositionally biased region" description="Polar residues" evidence="3">
    <location>
        <begin position="108"/>
        <end position="124"/>
    </location>
</feature>
<dbReference type="GO" id="GO:0030971">
    <property type="term" value="F:receptor tyrosine kinase binding"/>
    <property type="evidence" value="ECO:0007669"/>
    <property type="project" value="TreeGrafter"/>
</dbReference>
<evidence type="ECO:0000313" key="6">
    <source>
        <dbReference type="Proteomes" id="UP000516260"/>
    </source>
</evidence>
<evidence type="ECO:0000259" key="4">
    <source>
        <dbReference type="PROSITE" id="PS50001"/>
    </source>
</evidence>
<feature type="region of interest" description="Disordered" evidence="3">
    <location>
        <begin position="1"/>
        <end position="69"/>
    </location>
</feature>
<dbReference type="SUPFAM" id="SSF55550">
    <property type="entry name" value="SH2 domain"/>
    <property type="match status" value="1"/>
</dbReference>
<dbReference type="AlphaFoldDB" id="A0A4Z2BC40"/>
<dbReference type="EMBL" id="SWLE01000017">
    <property type="protein sequence ID" value="TNM89745.1"/>
    <property type="molecule type" value="Genomic_DNA"/>
</dbReference>
<feature type="compositionally biased region" description="Pro residues" evidence="3">
    <location>
        <begin position="130"/>
        <end position="143"/>
    </location>
</feature>
<evidence type="ECO:0000256" key="1">
    <source>
        <dbReference type="ARBA" id="ARBA00022999"/>
    </source>
</evidence>
<dbReference type="InterPro" id="IPR000980">
    <property type="entry name" value="SH2"/>
</dbReference>
<keyword evidence="1 2" id="KW-0727">SH2 domain</keyword>
<feature type="domain" description="SH2" evidence="4">
    <location>
        <begin position="173"/>
        <end position="264"/>
    </location>
</feature>
<dbReference type="PROSITE" id="PS50001">
    <property type="entry name" value="SH2"/>
    <property type="match status" value="1"/>
</dbReference>
<dbReference type="Proteomes" id="UP000516260">
    <property type="component" value="Chromosome 4"/>
</dbReference>
<sequence>MMMAAEVSSEDTGSVTAGTGVAGGGGPETAPFPYYPRPDRARVPDMGQGPAPTGRQHPNTSPDSFLDMSVTYPLSGLDISGAGSGGAVGGHTPLQGTSSGTGSGARCSPTSEGPASRISPTSTGPDGPTVFPPLPPPPPPPPGTVDESDMQDGTECDEEEVVFPLSAPPTNQWYHGKLDRTIAEERLRQARNPGSYLIRESDRRPGSFVLSFLSMTNVVNHFRIIAMCGDYYIGGRRFSSLSDLIGYYSYVSCLLKGEKLLSPVAPPEPVEDRRRVRAITSIHQSAGY</sequence>
<gene>
    <name evidence="5" type="ORF">fugu_003979</name>
</gene>
<dbReference type="PANTHER" id="PTHR19969">
    <property type="entry name" value="SH2-SH3 ADAPTOR PROTEIN-RELATED"/>
    <property type="match status" value="1"/>
</dbReference>
<evidence type="ECO:0000256" key="3">
    <source>
        <dbReference type="SAM" id="MobiDB-lite"/>
    </source>
</evidence>